<evidence type="ECO:0000313" key="9">
    <source>
        <dbReference type="Proteomes" id="UP000198718"/>
    </source>
</evidence>
<comment type="subunit">
    <text evidence="5">Part of the 50S ribosomal subunit; part of the 5S rRNA/L5/L18/L25 subcomplex. Contacts the 5S rRNA. Binds to the 5S rRNA independently of L5 and L18.</text>
</comment>
<dbReference type="GO" id="GO:0008097">
    <property type="term" value="F:5S rRNA binding"/>
    <property type="evidence" value="ECO:0007669"/>
    <property type="project" value="InterPro"/>
</dbReference>
<keyword evidence="2 5" id="KW-0694">RNA-binding</keyword>
<evidence type="ECO:0000259" key="6">
    <source>
        <dbReference type="Pfam" id="PF01386"/>
    </source>
</evidence>
<dbReference type="PANTHER" id="PTHR33284">
    <property type="entry name" value="RIBOSOMAL PROTEIN L25/GLN-TRNA SYNTHETASE, ANTI-CODON-BINDING DOMAIN-CONTAINING PROTEIN"/>
    <property type="match status" value="1"/>
</dbReference>
<feature type="domain" description="Large ribosomal subunit protein bL25 beta" evidence="7">
    <location>
        <begin position="99"/>
        <end position="181"/>
    </location>
</feature>
<evidence type="ECO:0000256" key="3">
    <source>
        <dbReference type="ARBA" id="ARBA00022980"/>
    </source>
</evidence>
<name>A0A1G9IYU3_9FIRM</name>
<comment type="similarity">
    <text evidence="5">Belongs to the bacterial ribosomal protein bL25 family. CTC subfamily.</text>
</comment>
<sequence>MINSIESNIRNDRGTNANHRLRDEGFIPAVIYGKNMNTLPIEVDKREVENLIRYGGENSLIEINIGGQLQTAYIKEVQRSPVTRQIMHLDFQKVNADEKIYLSIPVVLKGRGFVEKGGAVVQQQIRELEIECSAANIPKKIEFDISHFKPGDLLKVADMEFGQEFAVLDELQSVIASVAMAEKVIDDEGEVPLEEKIEPNDRK</sequence>
<dbReference type="InterPro" id="IPR020057">
    <property type="entry name" value="Ribosomal_bL25_b-dom"/>
</dbReference>
<dbReference type="CDD" id="cd00495">
    <property type="entry name" value="Ribosomal_L25_TL5_CTC"/>
    <property type="match status" value="1"/>
</dbReference>
<evidence type="ECO:0000256" key="5">
    <source>
        <dbReference type="HAMAP-Rule" id="MF_01334"/>
    </source>
</evidence>
<keyword evidence="9" id="KW-1185">Reference proteome</keyword>
<gene>
    <name evidence="5" type="primary">rplY</name>
    <name evidence="5" type="synonym">ctc</name>
    <name evidence="8" type="ORF">SAMN05660472_02980</name>
</gene>
<organism evidence="8 9">
    <name type="scientific">Natronincola ferrireducens</name>
    <dbReference type="NCBI Taxonomy" id="393762"/>
    <lineage>
        <taxon>Bacteria</taxon>
        <taxon>Bacillati</taxon>
        <taxon>Bacillota</taxon>
        <taxon>Clostridia</taxon>
        <taxon>Peptostreptococcales</taxon>
        <taxon>Natronincolaceae</taxon>
        <taxon>Natronincola</taxon>
    </lineage>
</organism>
<dbReference type="InterPro" id="IPR020056">
    <property type="entry name" value="Rbsml_bL25/Gln-tRNA_synth_N"/>
</dbReference>
<dbReference type="Proteomes" id="UP000198718">
    <property type="component" value="Unassembled WGS sequence"/>
</dbReference>
<keyword evidence="3 5" id="KW-0689">Ribosomal protein</keyword>
<dbReference type="InterPro" id="IPR011035">
    <property type="entry name" value="Ribosomal_bL25/Gln-tRNA_synth"/>
</dbReference>
<keyword evidence="4 5" id="KW-0687">Ribonucleoprotein</keyword>
<protein>
    <recommendedName>
        <fullName evidence="5">Large ribosomal subunit protein bL25</fullName>
    </recommendedName>
    <alternativeName>
        <fullName evidence="5">General stress protein CTC</fullName>
    </alternativeName>
</protein>
<evidence type="ECO:0000256" key="1">
    <source>
        <dbReference type="ARBA" id="ARBA00022730"/>
    </source>
</evidence>
<keyword evidence="1 5" id="KW-0699">rRNA-binding</keyword>
<evidence type="ECO:0000256" key="2">
    <source>
        <dbReference type="ARBA" id="ARBA00022884"/>
    </source>
</evidence>
<evidence type="ECO:0000313" key="8">
    <source>
        <dbReference type="EMBL" id="SDL30428.1"/>
    </source>
</evidence>
<dbReference type="Pfam" id="PF14693">
    <property type="entry name" value="Ribosomal_TL5_C"/>
    <property type="match status" value="1"/>
</dbReference>
<dbReference type="InterPro" id="IPR020930">
    <property type="entry name" value="Ribosomal_uL5_bac-type"/>
</dbReference>
<dbReference type="EMBL" id="FNFP01000014">
    <property type="protein sequence ID" value="SDL30428.1"/>
    <property type="molecule type" value="Genomic_DNA"/>
</dbReference>
<dbReference type="OrthoDB" id="9790002at2"/>
<dbReference type="GO" id="GO:0003735">
    <property type="term" value="F:structural constituent of ribosome"/>
    <property type="evidence" value="ECO:0007669"/>
    <property type="project" value="InterPro"/>
</dbReference>
<reference evidence="8 9" key="1">
    <citation type="submission" date="2016-10" db="EMBL/GenBank/DDBJ databases">
        <authorList>
            <person name="de Groot N.N."/>
        </authorList>
    </citation>
    <scope>NUCLEOTIDE SEQUENCE [LARGE SCALE GENOMIC DNA]</scope>
    <source>
        <strain evidence="8 9">DSM 18346</strain>
    </source>
</reference>
<feature type="domain" description="Large ribosomal subunit protein bL25 L25" evidence="6">
    <location>
        <begin position="7"/>
        <end position="91"/>
    </location>
</feature>
<dbReference type="Pfam" id="PF01386">
    <property type="entry name" value="Ribosomal_L25p"/>
    <property type="match status" value="1"/>
</dbReference>
<dbReference type="InterPro" id="IPR001021">
    <property type="entry name" value="Ribosomal_bL25_long"/>
</dbReference>
<dbReference type="AlphaFoldDB" id="A0A1G9IYU3"/>
<dbReference type="Gene3D" id="2.40.240.10">
    <property type="entry name" value="Ribosomal Protein L25, Chain P"/>
    <property type="match status" value="1"/>
</dbReference>
<evidence type="ECO:0000259" key="7">
    <source>
        <dbReference type="Pfam" id="PF14693"/>
    </source>
</evidence>
<dbReference type="HAMAP" id="MF_01334">
    <property type="entry name" value="Ribosomal_bL25_CTC"/>
    <property type="match status" value="1"/>
</dbReference>
<dbReference type="Gene3D" id="2.170.120.20">
    <property type="entry name" value="Ribosomal protein L25, beta domain"/>
    <property type="match status" value="1"/>
</dbReference>
<dbReference type="PANTHER" id="PTHR33284:SF1">
    <property type="entry name" value="RIBOSOMAL PROTEIN L25_GLN-TRNA SYNTHETASE, ANTI-CODON-BINDING DOMAIN-CONTAINING PROTEIN"/>
    <property type="match status" value="1"/>
</dbReference>
<dbReference type="GO" id="GO:0022625">
    <property type="term" value="C:cytosolic large ribosomal subunit"/>
    <property type="evidence" value="ECO:0007669"/>
    <property type="project" value="TreeGrafter"/>
</dbReference>
<dbReference type="InterPro" id="IPR029751">
    <property type="entry name" value="Ribosomal_L25_dom"/>
</dbReference>
<dbReference type="SUPFAM" id="SSF50715">
    <property type="entry name" value="Ribosomal protein L25-like"/>
    <property type="match status" value="1"/>
</dbReference>
<accession>A0A1G9IYU3</accession>
<dbReference type="GO" id="GO:0006412">
    <property type="term" value="P:translation"/>
    <property type="evidence" value="ECO:0007669"/>
    <property type="project" value="UniProtKB-UniRule"/>
</dbReference>
<dbReference type="STRING" id="393762.SAMN05660472_02980"/>
<evidence type="ECO:0000256" key="4">
    <source>
        <dbReference type="ARBA" id="ARBA00023274"/>
    </source>
</evidence>
<proteinExistence type="inferred from homology"/>
<dbReference type="RefSeq" id="WP_090555010.1">
    <property type="nucleotide sequence ID" value="NZ_FNFP01000014.1"/>
</dbReference>
<dbReference type="NCBIfam" id="TIGR00731">
    <property type="entry name" value="bL25_bact_ctc"/>
    <property type="match status" value="1"/>
</dbReference>
<dbReference type="InterPro" id="IPR037121">
    <property type="entry name" value="Ribosomal_bL25_C"/>
</dbReference>
<comment type="function">
    <text evidence="5">This is one of the proteins that binds to the 5S RNA in the ribosome where it forms part of the central protuberance.</text>
</comment>